<dbReference type="EMBL" id="JBBYAF010000035">
    <property type="protein sequence ID" value="MEL3973775.1"/>
    <property type="molecule type" value="Genomic_DNA"/>
</dbReference>
<dbReference type="RefSeq" id="WP_341985280.1">
    <property type="nucleotide sequence ID" value="NZ_JBBYAF010000035.1"/>
</dbReference>
<proteinExistence type="predicted"/>
<name>A0ABU9KEG8_9BACI</name>
<keyword evidence="1" id="KW-0472">Membrane</keyword>
<keyword evidence="3" id="KW-1185">Reference proteome</keyword>
<evidence type="ECO:0000313" key="3">
    <source>
        <dbReference type="Proteomes" id="UP001389717"/>
    </source>
</evidence>
<reference evidence="2 3" key="1">
    <citation type="submission" date="2024-04" db="EMBL/GenBank/DDBJ databases">
        <title>Bacillus oryzaecorticis sp. nov., a moderately halophilic bacterium isolated from rice husks.</title>
        <authorList>
            <person name="Zhu H.-S."/>
        </authorList>
    </citation>
    <scope>NUCLEOTIDE SEQUENCE [LARGE SCALE GENOMIC DNA]</scope>
    <source>
        <strain evidence="2 3">ZC255</strain>
    </source>
</reference>
<dbReference type="Proteomes" id="UP001389717">
    <property type="component" value="Unassembled WGS sequence"/>
</dbReference>
<keyword evidence="1" id="KW-1133">Transmembrane helix</keyword>
<organism evidence="2 3">
    <name type="scientific">Rossellomorea oryzaecorticis</name>
    <dbReference type="NCBI Taxonomy" id="1396505"/>
    <lineage>
        <taxon>Bacteria</taxon>
        <taxon>Bacillati</taxon>
        <taxon>Bacillota</taxon>
        <taxon>Bacilli</taxon>
        <taxon>Bacillales</taxon>
        <taxon>Bacillaceae</taxon>
        <taxon>Rossellomorea</taxon>
    </lineage>
</organism>
<dbReference type="InterPro" id="IPR021324">
    <property type="entry name" value="DUF2929"/>
</dbReference>
<dbReference type="Pfam" id="PF11151">
    <property type="entry name" value="DUF2929"/>
    <property type="match status" value="1"/>
</dbReference>
<accession>A0ABU9KEG8</accession>
<evidence type="ECO:0000256" key="1">
    <source>
        <dbReference type="SAM" id="Phobius"/>
    </source>
</evidence>
<sequence length="61" mass="7088">MRFFWTFFWAFVLTEMLTYVVSSMNGSAFHFETGFILSIGVTILLFVITTIIPNDPVEDHH</sequence>
<feature type="transmembrane region" description="Helical" evidence="1">
    <location>
        <begin position="33"/>
        <end position="52"/>
    </location>
</feature>
<protein>
    <submittedName>
        <fullName evidence="2">YjzD family protein</fullName>
    </submittedName>
</protein>
<gene>
    <name evidence="2" type="ORF">AAEO50_15935</name>
</gene>
<comment type="caution">
    <text evidence="2">The sequence shown here is derived from an EMBL/GenBank/DDBJ whole genome shotgun (WGS) entry which is preliminary data.</text>
</comment>
<evidence type="ECO:0000313" key="2">
    <source>
        <dbReference type="EMBL" id="MEL3973775.1"/>
    </source>
</evidence>
<keyword evidence="1" id="KW-0812">Transmembrane</keyword>